<sequence length="198" mass="21613">MVYCKCAGDFCGNAAVEDQRLDKRVVCGGSHAAVCVFLVQKRLFPTYPGFADVRKEQRTQDSGRAYIDSVRTLHATLGTTPQHVVSGERDAQPTPGAPASFHCIAERLRNKDGRIGRGTPFLSMRVRREALGESSLARDAPCIRTLAADRLTMHALVAIDAFASDRAVPLDFAPPRGVIIYCARSRVPNRNTQTAKEA</sequence>
<reference evidence="1" key="1">
    <citation type="submission" date="2020-05" db="EMBL/GenBank/DDBJ databases">
        <title>Large-scale comparative analyses of tick genomes elucidate their genetic diversity and vector capacities.</title>
        <authorList>
            <person name="Jia N."/>
            <person name="Wang J."/>
            <person name="Shi W."/>
            <person name="Du L."/>
            <person name="Sun Y."/>
            <person name="Zhan W."/>
            <person name="Jiang J."/>
            <person name="Wang Q."/>
            <person name="Zhang B."/>
            <person name="Ji P."/>
            <person name="Sakyi L.B."/>
            <person name="Cui X."/>
            <person name="Yuan T."/>
            <person name="Jiang B."/>
            <person name="Yang W."/>
            <person name="Lam T.T.-Y."/>
            <person name="Chang Q."/>
            <person name="Ding S."/>
            <person name="Wang X."/>
            <person name="Zhu J."/>
            <person name="Ruan X."/>
            <person name="Zhao L."/>
            <person name="Wei J."/>
            <person name="Que T."/>
            <person name="Du C."/>
            <person name="Cheng J."/>
            <person name="Dai P."/>
            <person name="Han X."/>
            <person name="Huang E."/>
            <person name="Gao Y."/>
            <person name="Liu J."/>
            <person name="Shao H."/>
            <person name="Ye R."/>
            <person name="Li L."/>
            <person name="Wei W."/>
            <person name="Wang X."/>
            <person name="Wang C."/>
            <person name="Yang T."/>
            <person name="Huo Q."/>
            <person name="Li W."/>
            <person name="Guo W."/>
            <person name="Chen H."/>
            <person name="Zhou L."/>
            <person name="Ni X."/>
            <person name="Tian J."/>
            <person name="Zhou Y."/>
            <person name="Sheng Y."/>
            <person name="Liu T."/>
            <person name="Pan Y."/>
            <person name="Xia L."/>
            <person name="Li J."/>
            <person name="Zhao F."/>
            <person name="Cao W."/>
        </authorList>
    </citation>
    <scope>NUCLEOTIDE SEQUENCE</scope>
    <source>
        <strain evidence="1">Hyas-2018</strain>
    </source>
</reference>
<protein>
    <submittedName>
        <fullName evidence="1">Uncharacterized protein</fullName>
    </submittedName>
</protein>
<comment type="caution">
    <text evidence="1">The sequence shown here is derived from an EMBL/GenBank/DDBJ whole genome shotgun (WGS) entry which is preliminary data.</text>
</comment>
<evidence type="ECO:0000313" key="1">
    <source>
        <dbReference type="EMBL" id="KAH6922139.1"/>
    </source>
</evidence>
<proteinExistence type="predicted"/>
<name>A0ACB7RJY6_HYAAI</name>
<organism evidence="1 2">
    <name type="scientific">Hyalomma asiaticum</name>
    <name type="common">Tick</name>
    <dbReference type="NCBI Taxonomy" id="266040"/>
    <lineage>
        <taxon>Eukaryota</taxon>
        <taxon>Metazoa</taxon>
        <taxon>Ecdysozoa</taxon>
        <taxon>Arthropoda</taxon>
        <taxon>Chelicerata</taxon>
        <taxon>Arachnida</taxon>
        <taxon>Acari</taxon>
        <taxon>Parasitiformes</taxon>
        <taxon>Ixodida</taxon>
        <taxon>Ixodoidea</taxon>
        <taxon>Ixodidae</taxon>
        <taxon>Hyalomminae</taxon>
        <taxon>Hyalomma</taxon>
    </lineage>
</organism>
<accession>A0ACB7RJY6</accession>
<dbReference type="EMBL" id="CM023489">
    <property type="protein sequence ID" value="KAH6922139.1"/>
    <property type="molecule type" value="Genomic_DNA"/>
</dbReference>
<evidence type="ECO:0000313" key="2">
    <source>
        <dbReference type="Proteomes" id="UP000821845"/>
    </source>
</evidence>
<dbReference type="Proteomes" id="UP000821845">
    <property type="component" value="Chromosome 9"/>
</dbReference>
<gene>
    <name evidence="1" type="ORF">HPB50_009888</name>
</gene>
<keyword evidence="2" id="KW-1185">Reference proteome</keyword>